<accession>A0AAC8YV35</accession>
<keyword evidence="5" id="KW-0614">Plasmid</keyword>
<dbReference type="Pfam" id="PF01546">
    <property type="entry name" value="Peptidase_M20"/>
    <property type="match status" value="1"/>
</dbReference>
<geneLocation type="plasmid" evidence="5 7">
    <name>pAA02</name>
</geneLocation>
<dbReference type="Gene3D" id="3.40.630.10">
    <property type="entry name" value="Zn peptidases"/>
    <property type="match status" value="1"/>
</dbReference>
<dbReference type="GO" id="GO:0006508">
    <property type="term" value="P:proteolysis"/>
    <property type="evidence" value="ECO:0007669"/>
    <property type="project" value="UniProtKB-KW"/>
</dbReference>
<keyword evidence="3" id="KW-0378">Hydrolase</keyword>
<keyword evidence="2" id="KW-0479">Metal-binding</keyword>
<evidence type="ECO:0000313" key="8">
    <source>
        <dbReference type="Proteomes" id="UP000577697"/>
    </source>
</evidence>
<dbReference type="Proteomes" id="UP000075755">
    <property type="component" value="Plasmid pAA02"/>
</dbReference>
<evidence type="ECO:0000259" key="4">
    <source>
        <dbReference type="Pfam" id="PF07687"/>
    </source>
</evidence>
<dbReference type="AlphaFoldDB" id="A0AAC8YV35"/>
<dbReference type="EMBL" id="CP015007">
    <property type="protein sequence ID" value="AMS45041.1"/>
    <property type="molecule type" value="Genomic_DNA"/>
</dbReference>
<dbReference type="RefSeq" id="WP_067968920.1">
    <property type="nucleotide sequence ID" value="NZ_CP015007.1"/>
</dbReference>
<dbReference type="GO" id="GO:0046872">
    <property type="term" value="F:metal ion binding"/>
    <property type="evidence" value="ECO:0007669"/>
    <property type="project" value="UniProtKB-KW"/>
</dbReference>
<organism evidence="5 7">
    <name type="scientific">Aminobacter aminovorans</name>
    <name type="common">Chelatobacter heintzii</name>
    <dbReference type="NCBI Taxonomy" id="83263"/>
    <lineage>
        <taxon>Bacteria</taxon>
        <taxon>Pseudomonadati</taxon>
        <taxon>Pseudomonadota</taxon>
        <taxon>Alphaproteobacteria</taxon>
        <taxon>Hyphomicrobiales</taxon>
        <taxon>Phyllobacteriaceae</taxon>
        <taxon>Aminobacter</taxon>
    </lineage>
</organism>
<evidence type="ECO:0000256" key="3">
    <source>
        <dbReference type="ARBA" id="ARBA00022801"/>
    </source>
</evidence>
<reference evidence="6 8" key="2">
    <citation type="submission" date="2020-08" db="EMBL/GenBank/DDBJ databases">
        <title>Genomic Encyclopedia of Type Strains, Phase IV (KMG-IV): sequencing the most valuable type-strain genomes for metagenomic binning, comparative biology and taxonomic classification.</title>
        <authorList>
            <person name="Goeker M."/>
        </authorList>
    </citation>
    <scope>NUCLEOTIDE SEQUENCE [LARGE SCALE GENOMIC DNA]</scope>
    <source>
        <strain evidence="6 8">DSM 10368</strain>
    </source>
</reference>
<feature type="domain" description="Peptidase M20 dimerisation" evidence="4">
    <location>
        <begin position="203"/>
        <end position="361"/>
    </location>
</feature>
<evidence type="ECO:0000256" key="1">
    <source>
        <dbReference type="ARBA" id="ARBA00022670"/>
    </source>
</evidence>
<evidence type="ECO:0000313" key="6">
    <source>
        <dbReference type="EMBL" id="MBB3710043.1"/>
    </source>
</evidence>
<dbReference type="InterPro" id="IPR011650">
    <property type="entry name" value="Peptidase_M20_dimer"/>
</dbReference>
<sequence>MSDLLETAFASVDAELDRSVESLFALVRVPSVSSDPAYAGDCRDAATMLSHMLEGLGFSASVRETAGHPCVIAHLPSKKAGVPKVLFYGHYDVQPAEPFETWQSPPFDPVRVERDGATSLVGRGMADDKGQMWTFFQACQALLRTTGELPVDLTVLVEGEEEAGSASLEQFLRENRDELACDVAFVCDSSMWDEVTPAITCSLKGLLHERVTLIGPNQDLHSGLYGGVATNPLRVMARVLSALHDADGKVAIPGFYDGVREVAPTVLGRWRELEFSAWDVLSGVGLSHSAGEAGRTVLEQLWARPAIDINGINGGNAGPGERSVLPSVATARLSIRLVDGQDPQRIRALFREFISRQLPEDCSVSFAGSEGYPAIAVPEENKFLQLAVGALSDEWGRQPVLQGTGGAIPAVRFMKDILGVDSVMVGFGLSGDAIHAPNENYGLERLRKGARSWVRILEACGRVEG</sequence>
<keyword evidence="8" id="KW-1185">Reference proteome</keyword>
<evidence type="ECO:0000313" key="7">
    <source>
        <dbReference type="Proteomes" id="UP000075755"/>
    </source>
</evidence>
<evidence type="ECO:0000313" key="5">
    <source>
        <dbReference type="EMBL" id="AMS45041.1"/>
    </source>
</evidence>
<dbReference type="Proteomes" id="UP000577697">
    <property type="component" value="Unassembled WGS sequence"/>
</dbReference>
<gene>
    <name evidence="5" type="ORF">AA2016_6138</name>
    <name evidence="6" type="ORF">FHS67_006403</name>
</gene>
<dbReference type="GO" id="GO:0008233">
    <property type="term" value="F:peptidase activity"/>
    <property type="evidence" value="ECO:0007669"/>
    <property type="project" value="UniProtKB-KW"/>
</dbReference>
<dbReference type="InterPro" id="IPR002933">
    <property type="entry name" value="Peptidase_M20"/>
</dbReference>
<dbReference type="InterPro" id="IPR051458">
    <property type="entry name" value="Cyt/Met_Dipeptidase"/>
</dbReference>
<evidence type="ECO:0000256" key="2">
    <source>
        <dbReference type="ARBA" id="ARBA00022723"/>
    </source>
</evidence>
<dbReference type="SUPFAM" id="SSF53187">
    <property type="entry name" value="Zn-dependent exopeptidases"/>
    <property type="match status" value="1"/>
</dbReference>
<keyword evidence="1" id="KW-0645">Protease</keyword>
<dbReference type="PANTHER" id="PTHR43270">
    <property type="entry name" value="BETA-ALA-HIS DIPEPTIDASE"/>
    <property type="match status" value="1"/>
</dbReference>
<dbReference type="PANTHER" id="PTHR43270:SF12">
    <property type="entry name" value="SUCCINYL-DIAMINOPIMELATE DESUCCINYLASE"/>
    <property type="match status" value="1"/>
</dbReference>
<dbReference type="Gene3D" id="3.30.70.360">
    <property type="match status" value="1"/>
</dbReference>
<dbReference type="KEGG" id="aak:AA2016_6138"/>
<protein>
    <submittedName>
        <fullName evidence="6">Acetylornithine deacetylase/succinyl-diaminopimelate desuccinylase-like protein</fullName>
    </submittedName>
    <submittedName>
        <fullName evidence="5">Peptidase, M20/M25/M40 family</fullName>
    </submittedName>
</protein>
<proteinExistence type="predicted"/>
<dbReference type="Pfam" id="PF07687">
    <property type="entry name" value="M20_dimer"/>
    <property type="match status" value="1"/>
</dbReference>
<name>A0AAC8YV35_AMIAI</name>
<reference evidence="5 7" key="1">
    <citation type="submission" date="2016-03" db="EMBL/GenBank/DDBJ databases">
        <title>Complete genome of Aminobacter aminovorans KCTC 2477.</title>
        <authorList>
            <person name="Kim K.M."/>
        </authorList>
    </citation>
    <scope>NUCLEOTIDE SEQUENCE [LARGE SCALE GENOMIC DNA]</scope>
    <source>
        <strain evidence="5 7">KCTC 2477</strain>
        <plasmid evidence="5 7">pAA02</plasmid>
    </source>
</reference>
<dbReference type="NCBIfam" id="NF006579">
    <property type="entry name" value="PRK09104.1"/>
    <property type="match status" value="1"/>
</dbReference>
<dbReference type="EMBL" id="JACICB010000041">
    <property type="protein sequence ID" value="MBB3710043.1"/>
    <property type="molecule type" value="Genomic_DNA"/>
</dbReference>